<dbReference type="STRING" id="479434.Sthe_2002"/>
<accession>D1C5B5</accession>
<evidence type="ECO:0000313" key="2">
    <source>
        <dbReference type="Proteomes" id="UP000002027"/>
    </source>
</evidence>
<reference evidence="1 2" key="2">
    <citation type="journal article" date="2010" name="Stand. Genomic Sci.">
        <title>Complete genome sequence of Desulfohalobium retbaense type strain (HR(100)).</title>
        <authorList>
            <person name="Spring S."/>
            <person name="Nolan M."/>
            <person name="Lapidus A."/>
            <person name="Glavina Del Rio T."/>
            <person name="Copeland A."/>
            <person name="Tice H."/>
            <person name="Cheng J.F."/>
            <person name="Lucas S."/>
            <person name="Land M."/>
            <person name="Chen F."/>
            <person name="Bruce D."/>
            <person name="Goodwin L."/>
            <person name="Pitluck S."/>
            <person name="Ivanova N."/>
            <person name="Mavromatis K."/>
            <person name="Mikhailova N."/>
            <person name="Pati A."/>
            <person name="Chen A."/>
            <person name="Palaniappan K."/>
            <person name="Hauser L."/>
            <person name="Chang Y.J."/>
            <person name="Jeffries C.D."/>
            <person name="Munk C."/>
            <person name="Kiss H."/>
            <person name="Chain P."/>
            <person name="Han C."/>
            <person name="Brettin T."/>
            <person name="Detter J.C."/>
            <person name="Schuler E."/>
            <person name="Goker M."/>
            <person name="Rohde M."/>
            <person name="Bristow J."/>
            <person name="Eisen J.A."/>
            <person name="Markowitz V."/>
            <person name="Hugenholtz P."/>
            <person name="Kyrpides N.C."/>
            <person name="Klenk H.P."/>
        </authorList>
    </citation>
    <scope>NUCLEOTIDE SEQUENCE [LARGE SCALE GENOMIC DNA]</scope>
    <source>
        <strain evidence="2">ATCC 49802 / DSM 20745 / S 6022</strain>
    </source>
</reference>
<organism evidence="1 2">
    <name type="scientific">Sphaerobacter thermophilus (strain ATCC 49802 / DSM 20745 / KCCM 41009 / NCIMB 13125 / S 6022)</name>
    <dbReference type="NCBI Taxonomy" id="479434"/>
    <lineage>
        <taxon>Bacteria</taxon>
        <taxon>Pseudomonadati</taxon>
        <taxon>Thermomicrobiota</taxon>
        <taxon>Thermomicrobia</taxon>
        <taxon>Sphaerobacterales</taxon>
        <taxon>Sphaerobacterineae</taxon>
        <taxon>Sphaerobacteraceae</taxon>
        <taxon>Sphaerobacter</taxon>
    </lineage>
</organism>
<dbReference type="KEGG" id="sti:Sthe_2002"/>
<dbReference type="Proteomes" id="UP000002027">
    <property type="component" value="Chromosome 1"/>
</dbReference>
<reference evidence="2" key="1">
    <citation type="submission" date="2009-11" db="EMBL/GenBank/DDBJ databases">
        <title>The complete chromosome 1 of Sphaerobacter thermophilus DSM 20745.</title>
        <authorList>
            <person name="Lucas S."/>
            <person name="Copeland A."/>
            <person name="Lapidus A."/>
            <person name="Glavina del Rio T."/>
            <person name="Dalin E."/>
            <person name="Tice H."/>
            <person name="Bruce D."/>
            <person name="Goodwin L."/>
            <person name="Pitluck S."/>
            <person name="Kyrpides N."/>
            <person name="Mavromatis K."/>
            <person name="Ivanova N."/>
            <person name="Mikhailova N."/>
            <person name="LaButti K.M."/>
            <person name="Clum A."/>
            <person name="Sun H.I."/>
            <person name="Brettin T."/>
            <person name="Detter J.C."/>
            <person name="Han C."/>
            <person name="Larimer F."/>
            <person name="Land M."/>
            <person name="Hauser L."/>
            <person name="Markowitz V."/>
            <person name="Cheng J.F."/>
            <person name="Hugenholtz P."/>
            <person name="Woyke T."/>
            <person name="Wu D."/>
            <person name="Steenblock K."/>
            <person name="Schneider S."/>
            <person name="Pukall R."/>
            <person name="Goeker M."/>
            <person name="Klenk H.P."/>
            <person name="Eisen J.A."/>
        </authorList>
    </citation>
    <scope>NUCLEOTIDE SEQUENCE [LARGE SCALE GENOMIC DNA]</scope>
    <source>
        <strain evidence="2">ATCC 49802 / DSM 20745 / S 6022</strain>
    </source>
</reference>
<protein>
    <submittedName>
        <fullName evidence="1">Uncharacterized protein</fullName>
    </submittedName>
</protein>
<dbReference type="HOGENOM" id="CLU_3376097_0_0_0"/>
<dbReference type="EMBL" id="CP001823">
    <property type="protein sequence ID" value="ACZ39432.1"/>
    <property type="molecule type" value="Genomic_DNA"/>
</dbReference>
<sequence length="34" mass="3863">MTADRAELLSPVPYSKPLEERCCPNLEKFVQAAR</sequence>
<evidence type="ECO:0000313" key="1">
    <source>
        <dbReference type="EMBL" id="ACZ39432.1"/>
    </source>
</evidence>
<name>D1C5B5_SPHTD</name>
<gene>
    <name evidence="1" type="ordered locus">Sthe_2002</name>
</gene>
<keyword evidence="2" id="KW-1185">Reference proteome</keyword>
<dbReference type="InParanoid" id="D1C5B5"/>
<dbReference type="AlphaFoldDB" id="D1C5B5"/>
<proteinExistence type="predicted"/>